<dbReference type="PANTHER" id="PTHR43557">
    <property type="entry name" value="APOPTOSIS-INDUCING FACTOR 1"/>
    <property type="match status" value="1"/>
</dbReference>
<dbReference type="InterPro" id="IPR023753">
    <property type="entry name" value="FAD/NAD-binding_dom"/>
</dbReference>
<dbReference type="RefSeq" id="WP_289266811.1">
    <property type="nucleotide sequence ID" value="NZ_OX365700.1"/>
</dbReference>
<accession>A0AA86MVI6</accession>
<dbReference type="AlphaFoldDB" id="A0AA86MVI6"/>
<dbReference type="EMBL" id="OX365700">
    <property type="protein sequence ID" value="CAI4029786.1"/>
    <property type="molecule type" value="Genomic_DNA"/>
</dbReference>
<feature type="domain" description="FAD/NAD(P)-binding" evidence="5">
    <location>
        <begin position="5"/>
        <end position="299"/>
    </location>
</feature>
<dbReference type="SUPFAM" id="SSF51905">
    <property type="entry name" value="FAD/NAD(P)-binding domain"/>
    <property type="match status" value="2"/>
</dbReference>
<dbReference type="SUPFAM" id="SSF55424">
    <property type="entry name" value="FAD/NAD-linked reductases, dimerisation (C-terminal) domain"/>
    <property type="match status" value="1"/>
</dbReference>
<dbReference type="Pfam" id="PF14759">
    <property type="entry name" value="Reductase_C"/>
    <property type="match status" value="1"/>
</dbReference>
<dbReference type="InterPro" id="IPR036188">
    <property type="entry name" value="FAD/NAD-bd_sf"/>
</dbReference>
<dbReference type="Gene3D" id="3.50.50.60">
    <property type="entry name" value="FAD/NAD(P)-binding domain"/>
    <property type="match status" value="2"/>
</dbReference>
<dbReference type="PRINTS" id="PR00368">
    <property type="entry name" value="FADPNR"/>
</dbReference>
<dbReference type="PRINTS" id="PR00411">
    <property type="entry name" value="PNDRDTASEI"/>
</dbReference>
<evidence type="ECO:0000256" key="1">
    <source>
        <dbReference type="ARBA" id="ARBA00001974"/>
    </source>
</evidence>
<keyword evidence="4" id="KW-0560">Oxidoreductase</keyword>
<protein>
    <submittedName>
        <fullName evidence="7">FAD-dependent oxidoreductase</fullName>
    </submittedName>
</protein>
<evidence type="ECO:0000259" key="5">
    <source>
        <dbReference type="Pfam" id="PF07992"/>
    </source>
</evidence>
<proteinExistence type="predicted"/>
<keyword evidence="3" id="KW-0274">FAD</keyword>
<name>A0AA86MVI6_9BACT</name>
<evidence type="ECO:0000313" key="8">
    <source>
        <dbReference type="Proteomes" id="UP001179121"/>
    </source>
</evidence>
<reference evidence="7" key="1">
    <citation type="submission" date="2022-10" db="EMBL/GenBank/DDBJ databases">
        <authorList>
            <person name="Koch H."/>
        </authorList>
    </citation>
    <scope>NUCLEOTIDE SEQUENCE</scope>
    <source>
        <strain evidence="7">DNF</strain>
    </source>
</reference>
<evidence type="ECO:0000256" key="4">
    <source>
        <dbReference type="ARBA" id="ARBA00023002"/>
    </source>
</evidence>
<dbReference type="Pfam" id="PF07992">
    <property type="entry name" value="Pyr_redox_2"/>
    <property type="match status" value="1"/>
</dbReference>
<evidence type="ECO:0000313" key="7">
    <source>
        <dbReference type="EMBL" id="CAI4029786.1"/>
    </source>
</evidence>
<dbReference type="InterPro" id="IPR016156">
    <property type="entry name" value="FAD/NAD-linked_Rdtase_dimer_sf"/>
</dbReference>
<keyword evidence="2" id="KW-0285">Flavoprotein</keyword>
<dbReference type="PANTHER" id="PTHR43557:SF2">
    <property type="entry name" value="RIESKE DOMAIN-CONTAINING PROTEIN-RELATED"/>
    <property type="match status" value="1"/>
</dbReference>
<dbReference type="KEGG" id="nti:DNFV4_00204"/>
<dbReference type="GO" id="GO:0016651">
    <property type="term" value="F:oxidoreductase activity, acting on NAD(P)H"/>
    <property type="evidence" value="ECO:0007669"/>
    <property type="project" value="TreeGrafter"/>
</dbReference>
<feature type="domain" description="Reductase C-terminal" evidence="6">
    <location>
        <begin position="321"/>
        <end position="408"/>
    </location>
</feature>
<dbReference type="Proteomes" id="UP001179121">
    <property type="component" value="Chromosome"/>
</dbReference>
<organism evidence="7 8">
    <name type="scientific">Nitrospira tepida</name>
    <dbReference type="NCBI Taxonomy" id="2973512"/>
    <lineage>
        <taxon>Bacteria</taxon>
        <taxon>Pseudomonadati</taxon>
        <taxon>Nitrospirota</taxon>
        <taxon>Nitrospiria</taxon>
        <taxon>Nitrospirales</taxon>
        <taxon>Nitrospiraceae</taxon>
        <taxon>Nitrospira</taxon>
    </lineage>
</organism>
<sequence>MHATRYLLIGGGLVSSQAAKQLRQLDPGASITLVSEERHPPYDRPPLSKDFLRGETPADKLLYDPEPYFREQNIDLILGVSVERLNQPDKTVSLSDGRQIRFEKALLATGGRPVRLKIPGADLPGVHYLRTIDDSAAIAAEAKAGAKAVVVGAGFIGLELAASLTQRGVQVTVIESQPRIWARFADATLARFVERYCTDRGVTFRTNESVSQIHRHNQAFAVDLKSGTSLACNFVCIGVGIVPNVELVQQAELQVENGVVVNEYLETSHPDIYAGGDVANYPDPLFGKRRRVEHWGHAEYCGQLAAQNMAGARNRYDLLTYVWSDIFDLHLEFAGDETEHDQVLIRGSLDKPPFTLLYLKEHRLRAYFAVNAAAKDFQPLQRLIRGGTDLSGKESQLQDAAVPVKTLLT</sequence>
<evidence type="ECO:0000256" key="2">
    <source>
        <dbReference type="ARBA" id="ARBA00022630"/>
    </source>
</evidence>
<dbReference type="GO" id="GO:0005737">
    <property type="term" value="C:cytoplasm"/>
    <property type="evidence" value="ECO:0007669"/>
    <property type="project" value="TreeGrafter"/>
</dbReference>
<gene>
    <name evidence="7" type="ORF">DNFV4_00204</name>
</gene>
<keyword evidence="8" id="KW-1185">Reference proteome</keyword>
<dbReference type="Gene3D" id="3.30.390.30">
    <property type="match status" value="1"/>
</dbReference>
<evidence type="ECO:0000259" key="6">
    <source>
        <dbReference type="Pfam" id="PF14759"/>
    </source>
</evidence>
<dbReference type="InterPro" id="IPR050446">
    <property type="entry name" value="FAD-oxidoreductase/Apoptosis"/>
</dbReference>
<comment type="cofactor">
    <cofactor evidence="1">
        <name>FAD</name>
        <dbReference type="ChEBI" id="CHEBI:57692"/>
    </cofactor>
</comment>
<dbReference type="InterPro" id="IPR028202">
    <property type="entry name" value="Reductase_C"/>
</dbReference>
<evidence type="ECO:0000256" key="3">
    <source>
        <dbReference type="ARBA" id="ARBA00022827"/>
    </source>
</evidence>